<proteinExistence type="predicted"/>
<sequence>LRICRAMSSMSEKYSSVYSRINCVKAEKCVFHQTTVTFLGAVISPGKIGMDPAKVSAVELDRPNQFQGPPTVPGVRQLLPSFYQEL</sequence>
<accession>A0A1A7ZPH0</accession>
<dbReference type="SUPFAM" id="SSF56672">
    <property type="entry name" value="DNA/RNA polymerases"/>
    <property type="match status" value="1"/>
</dbReference>
<gene>
    <name evidence="1" type="primary">GIN1</name>
</gene>
<dbReference type="AlphaFoldDB" id="A0A1A7ZPH0"/>
<name>A0A1A7ZPH0_NOTFU</name>
<organism evidence="1">
    <name type="scientific">Nothobranchius furzeri</name>
    <name type="common">Turquoise killifish</name>
    <dbReference type="NCBI Taxonomy" id="105023"/>
    <lineage>
        <taxon>Eukaryota</taxon>
        <taxon>Metazoa</taxon>
        <taxon>Chordata</taxon>
        <taxon>Craniata</taxon>
        <taxon>Vertebrata</taxon>
        <taxon>Euteleostomi</taxon>
        <taxon>Actinopterygii</taxon>
        <taxon>Neopterygii</taxon>
        <taxon>Teleostei</taxon>
        <taxon>Neoteleostei</taxon>
        <taxon>Acanthomorphata</taxon>
        <taxon>Ovalentaria</taxon>
        <taxon>Atherinomorphae</taxon>
        <taxon>Cyprinodontiformes</taxon>
        <taxon>Nothobranchiidae</taxon>
        <taxon>Nothobranchius</taxon>
    </lineage>
</organism>
<reference evidence="1" key="1">
    <citation type="submission" date="2016-05" db="EMBL/GenBank/DDBJ databases">
        <authorList>
            <person name="Lavstsen T."/>
            <person name="Jespersen J.S."/>
        </authorList>
    </citation>
    <scope>NUCLEOTIDE SEQUENCE</scope>
    <source>
        <tissue evidence="1">Brain</tissue>
    </source>
</reference>
<dbReference type="InterPro" id="IPR043502">
    <property type="entry name" value="DNA/RNA_pol_sf"/>
</dbReference>
<feature type="non-terminal residue" evidence="1">
    <location>
        <position position="1"/>
    </location>
</feature>
<dbReference type="EMBL" id="HADY01006159">
    <property type="protein sequence ID" value="SBP44644.1"/>
    <property type="molecule type" value="Transcribed_RNA"/>
</dbReference>
<evidence type="ECO:0000313" key="1">
    <source>
        <dbReference type="EMBL" id="SBP44644.1"/>
    </source>
</evidence>
<protein>
    <submittedName>
        <fullName evidence="1">Gypsy retrotransposon integrase 1</fullName>
    </submittedName>
</protein>
<reference evidence="1" key="2">
    <citation type="submission" date="2016-06" db="EMBL/GenBank/DDBJ databases">
        <title>The genome of a short-lived fish provides insights into sex chromosome evolution and the genetic control of aging.</title>
        <authorList>
            <person name="Reichwald K."/>
            <person name="Felder M."/>
            <person name="Petzold A."/>
            <person name="Koch P."/>
            <person name="Groth M."/>
            <person name="Platzer M."/>
        </authorList>
    </citation>
    <scope>NUCLEOTIDE SEQUENCE</scope>
    <source>
        <tissue evidence="1">Brain</tissue>
    </source>
</reference>